<evidence type="ECO:0000313" key="1">
    <source>
        <dbReference type="EMBL" id="VEL38161.1"/>
    </source>
</evidence>
<accession>A0A448XJH5</accession>
<evidence type="ECO:0000313" key="2">
    <source>
        <dbReference type="Proteomes" id="UP000784294"/>
    </source>
</evidence>
<keyword evidence="2" id="KW-1185">Reference proteome</keyword>
<gene>
    <name evidence="1" type="ORF">PXEA_LOCUS31601</name>
</gene>
<dbReference type="OrthoDB" id="5325112at2759"/>
<dbReference type="Proteomes" id="UP000784294">
    <property type="component" value="Unassembled WGS sequence"/>
</dbReference>
<protein>
    <submittedName>
        <fullName evidence="1">Uncharacterized protein</fullName>
    </submittedName>
</protein>
<comment type="caution">
    <text evidence="1">The sequence shown here is derived from an EMBL/GenBank/DDBJ whole genome shotgun (WGS) entry which is preliminary data.</text>
</comment>
<dbReference type="EMBL" id="CAAALY010257070">
    <property type="protein sequence ID" value="VEL38161.1"/>
    <property type="molecule type" value="Genomic_DNA"/>
</dbReference>
<proteinExistence type="predicted"/>
<reference evidence="1" key="1">
    <citation type="submission" date="2018-11" db="EMBL/GenBank/DDBJ databases">
        <authorList>
            <consortium name="Pathogen Informatics"/>
        </authorList>
    </citation>
    <scope>NUCLEOTIDE SEQUENCE</scope>
</reference>
<dbReference type="AlphaFoldDB" id="A0A448XJH5"/>
<sequence length="85" mass="9522">MNFDFALRLAEVSTLCGQPAIATHPISQLYALHLFHKAAFREALDLFYQLNTNPIDVLGMCANFLPDHLRSYTTYPAPLKVSPLS</sequence>
<organism evidence="1 2">
    <name type="scientific">Protopolystoma xenopodis</name>
    <dbReference type="NCBI Taxonomy" id="117903"/>
    <lineage>
        <taxon>Eukaryota</taxon>
        <taxon>Metazoa</taxon>
        <taxon>Spiralia</taxon>
        <taxon>Lophotrochozoa</taxon>
        <taxon>Platyhelminthes</taxon>
        <taxon>Monogenea</taxon>
        <taxon>Polyopisthocotylea</taxon>
        <taxon>Polystomatidea</taxon>
        <taxon>Polystomatidae</taxon>
        <taxon>Protopolystoma</taxon>
    </lineage>
</organism>
<name>A0A448XJH5_9PLAT</name>